<feature type="transmembrane region" description="Helical" evidence="6">
    <location>
        <begin position="186"/>
        <end position="208"/>
    </location>
</feature>
<keyword evidence="3 6" id="KW-1133">Transmembrane helix</keyword>
<keyword evidence="2 6" id="KW-0812">Transmembrane</keyword>
<accession>A0A914C340</accession>
<feature type="transmembrane region" description="Helical" evidence="6">
    <location>
        <begin position="305"/>
        <end position="323"/>
    </location>
</feature>
<evidence type="ECO:0000256" key="3">
    <source>
        <dbReference type="ARBA" id="ARBA00022989"/>
    </source>
</evidence>
<keyword evidence="4 6" id="KW-0472">Membrane</keyword>
<dbReference type="PANTHER" id="PTHR24064">
    <property type="entry name" value="SOLUTE CARRIER FAMILY 22 MEMBER"/>
    <property type="match status" value="1"/>
</dbReference>
<name>A0A914C340_9BILA</name>
<dbReference type="InterPro" id="IPR005828">
    <property type="entry name" value="MFS_sugar_transport-like"/>
</dbReference>
<dbReference type="CDD" id="cd17317">
    <property type="entry name" value="MFS_SLC22"/>
    <property type="match status" value="1"/>
</dbReference>
<reference evidence="9" key="1">
    <citation type="submission" date="2022-11" db="UniProtKB">
        <authorList>
            <consortium name="WormBaseParasite"/>
        </authorList>
    </citation>
    <scope>IDENTIFICATION</scope>
</reference>
<dbReference type="Pfam" id="PF00083">
    <property type="entry name" value="Sugar_tr"/>
    <property type="match status" value="1"/>
</dbReference>
<dbReference type="AlphaFoldDB" id="A0A914C340"/>
<dbReference type="WBParaSite" id="ACRNAN_Path_179.g632.t1">
    <property type="protein sequence ID" value="ACRNAN_Path_179.g632.t1"/>
    <property type="gene ID" value="ACRNAN_Path_179.g632"/>
</dbReference>
<dbReference type="Gene3D" id="1.20.1250.20">
    <property type="entry name" value="MFS general substrate transporter like domains"/>
    <property type="match status" value="1"/>
</dbReference>
<feature type="transmembrane region" description="Helical" evidence="6">
    <location>
        <begin position="424"/>
        <end position="448"/>
    </location>
</feature>
<comment type="subcellular location">
    <subcellularLocation>
        <location evidence="1">Membrane</location>
        <topology evidence="1">Multi-pass membrane protein</topology>
    </subcellularLocation>
</comment>
<dbReference type="GO" id="GO:0016020">
    <property type="term" value="C:membrane"/>
    <property type="evidence" value="ECO:0007669"/>
    <property type="project" value="UniProtKB-SubCell"/>
</dbReference>
<evidence type="ECO:0000256" key="2">
    <source>
        <dbReference type="ARBA" id="ARBA00022692"/>
    </source>
</evidence>
<feature type="domain" description="Major facilitator superfamily (MFS) profile" evidence="7">
    <location>
        <begin position="1"/>
        <end position="479"/>
    </location>
</feature>
<feature type="transmembrane region" description="Helical" evidence="6">
    <location>
        <begin position="129"/>
        <end position="147"/>
    </location>
</feature>
<feature type="transmembrane region" description="Helical" evidence="6">
    <location>
        <begin position="335"/>
        <end position="356"/>
    </location>
</feature>
<evidence type="ECO:0000313" key="9">
    <source>
        <dbReference type="WBParaSite" id="ACRNAN_Path_179.g632.t1"/>
    </source>
</evidence>
<proteinExistence type="predicted"/>
<feature type="transmembrane region" description="Helical" evidence="6">
    <location>
        <begin position="214"/>
        <end position="233"/>
    </location>
</feature>
<dbReference type="Proteomes" id="UP000887540">
    <property type="component" value="Unplaced"/>
</dbReference>
<feature type="transmembrane region" description="Helical" evidence="6">
    <location>
        <begin position="104"/>
        <end position="122"/>
    </location>
</feature>
<evidence type="ECO:0000313" key="8">
    <source>
        <dbReference type="Proteomes" id="UP000887540"/>
    </source>
</evidence>
<dbReference type="PROSITE" id="PS50850">
    <property type="entry name" value="MFS"/>
    <property type="match status" value="1"/>
</dbReference>
<dbReference type="SUPFAM" id="SSF103473">
    <property type="entry name" value="MFS general substrate transporter"/>
    <property type="match status" value="1"/>
</dbReference>
<evidence type="ECO:0000256" key="4">
    <source>
        <dbReference type="ARBA" id="ARBA00023136"/>
    </source>
</evidence>
<organism evidence="8 9">
    <name type="scientific">Acrobeloides nanus</name>
    <dbReference type="NCBI Taxonomy" id="290746"/>
    <lineage>
        <taxon>Eukaryota</taxon>
        <taxon>Metazoa</taxon>
        <taxon>Ecdysozoa</taxon>
        <taxon>Nematoda</taxon>
        <taxon>Chromadorea</taxon>
        <taxon>Rhabditida</taxon>
        <taxon>Tylenchina</taxon>
        <taxon>Cephalobomorpha</taxon>
        <taxon>Cephaloboidea</taxon>
        <taxon>Cephalobidae</taxon>
        <taxon>Acrobeloides</taxon>
    </lineage>
</organism>
<feature type="transmembrane region" description="Helical" evidence="6">
    <location>
        <begin position="454"/>
        <end position="475"/>
    </location>
</feature>
<sequence>MHALSWTFTAANVPHRCRLPDEQPNASYWQPAEKFNPEVFNKTECDREAHPQWVDCPYESCKLYKDVDSCPNGYVFDLSRIHYSAIYRWEIVCDRQVLKAVIQSMYYIGQMIGSLIFGFLGDRIGRKKVFFIAIVTQIVSGIGMGVAPQWQLFSLLRIGVGLAHPGIFVIAVVIGMELVGPSKRKIASVITGIFFSLGQMALGILAFFIRDYQILQTVIAIPALLFLAYWWIIPESARWLVSQRRYEEADKVLQRAAKMNKTKLPEKWWENIEVSAEPISEKTNAVHNRKHNFLDLVKTPKIRRISFAAFFCWPVVSMVYYGISMNTNFLGGNLYSTFVFGAFMEIPAVLIVYFVIDIIGRKPLLAGGYTVAALCMLSNLIVDGNVHWLISMAQFLLAKTAITCTYASIYTFTPELFPTVIRNTAMGVCSMMARFGAIVASYISMWLVEEFGKLAMILPFASLTLCAAVVVMVFLPETAGLALHETIDQAEGVVPSHELRPLSSGSPTQERDEKVD</sequence>
<keyword evidence="8" id="KW-1185">Reference proteome</keyword>
<evidence type="ECO:0000256" key="5">
    <source>
        <dbReference type="SAM" id="MobiDB-lite"/>
    </source>
</evidence>
<feature type="region of interest" description="Disordered" evidence="5">
    <location>
        <begin position="497"/>
        <end position="516"/>
    </location>
</feature>
<dbReference type="InterPro" id="IPR036259">
    <property type="entry name" value="MFS_trans_sf"/>
</dbReference>
<dbReference type="GO" id="GO:0022857">
    <property type="term" value="F:transmembrane transporter activity"/>
    <property type="evidence" value="ECO:0007669"/>
    <property type="project" value="InterPro"/>
</dbReference>
<feature type="transmembrane region" description="Helical" evidence="6">
    <location>
        <begin position="363"/>
        <end position="382"/>
    </location>
</feature>
<dbReference type="InterPro" id="IPR020846">
    <property type="entry name" value="MFS_dom"/>
</dbReference>
<protein>
    <submittedName>
        <fullName evidence="9">Major facilitator superfamily (MFS) profile domain-containing protein</fullName>
    </submittedName>
</protein>
<evidence type="ECO:0000259" key="7">
    <source>
        <dbReference type="PROSITE" id="PS50850"/>
    </source>
</evidence>
<feature type="transmembrane region" description="Helical" evidence="6">
    <location>
        <begin position="388"/>
        <end position="412"/>
    </location>
</feature>
<evidence type="ECO:0000256" key="6">
    <source>
        <dbReference type="SAM" id="Phobius"/>
    </source>
</evidence>
<evidence type="ECO:0000256" key="1">
    <source>
        <dbReference type="ARBA" id="ARBA00004141"/>
    </source>
</evidence>
<feature type="transmembrane region" description="Helical" evidence="6">
    <location>
        <begin position="153"/>
        <end position="174"/>
    </location>
</feature>